<reference evidence="1 2" key="1">
    <citation type="journal article" date="2015" name="Int. J. Syst. Evol. Microbiol.">
        <title>Sporolactobacillus shoreae sp. nov. and Sporolactobacillus spathodeae sp. nov., two spore-forming lactic acid bacteria isolated from tree barks in Thailand.</title>
        <authorList>
            <person name="Thamacharoensuk T."/>
            <person name="Kitahara M."/>
            <person name="Ohkuma M."/>
            <person name="Thongchul N."/>
            <person name="Tanasupawat S."/>
        </authorList>
    </citation>
    <scope>NUCLEOTIDE SEQUENCE [LARGE SCALE GENOMIC DNA]</scope>
    <source>
        <strain evidence="1 2">BK92</strain>
    </source>
</reference>
<gene>
    <name evidence="1" type="ORF">E4665_05750</name>
</gene>
<dbReference type="AlphaFoldDB" id="A0A4Z0GR67"/>
<name>A0A4Z0GR67_9BACL</name>
<keyword evidence="2" id="KW-1185">Reference proteome</keyword>
<proteinExistence type="predicted"/>
<sequence>MNGLLKQEQGWNHEKALVPFLGTDAFFIAGFSLPSITHSFEEFVARFIKKECFKCRRFTLRFRTRVLKRLSPALQLRTLPARSAQD</sequence>
<dbReference type="Proteomes" id="UP000298347">
    <property type="component" value="Unassembled WGS sequence"/>
</dbReference>
<dbReference type="EMBL" id="SRJD01000004">
    <property type="protein sequence ID" value="TGA99284.1"/>
    <property type="molecule type" value="Genomic_DNA"/>
</dbReference>
<comment type="caution">
    <text evidence="1">The sequence shown here is derived from an EMBL/GenBank/DDBJ whole genome shotgun (WGS) entry which is preliminary data.</text>
</comment>
<accession>A0A4Z0GR67</accession>
<protein>
    <submittedName>
        <fullName evidence="1">Uncharacterized protein</fullName>
    </submittedName>
</protein>
<organism evidence="1 2">
    <name type="scientific">Sporolactobacillus shoreae</name>
    <dbReference type="NCBI Taxonomy" id="1465501"/>
    <lineage>
        <taxon>Bacteria</taxon>
        <taxon>Bacillati</taxon>
        <taxon>Bacillota</taxon>
        <taxon>Bacilli</taxon>
        <taxon>Bacillales</taxon>
        <taxon>Sporolactobacillaceae</taxon>
        <taxon>Sporolactobacillus</taxon>
    </lineage>
</organism>
<evidence type="ECO:0000313" key="2">
    <source>
        <dbReference type="Proteomes" id="UP000298347"/>
    </source>
</evidence>
<evidence type="ECO:0000313" key="1">
    <source>
        <dbReference type="EMBL" id="TGA99284.1"/>
    </source>
</evidence>